<reference evidence="2" key="1">
    <citation type="journal article" date="2023" name="Hortic. Res.">
        <title>A chromosome-level phased genome enabling allele-level studies in sweet orange: a case study on citrus Huanglongbing tolerance.</title>
        <authorList>
            <person name="Wu B."/>
            <person name="Yu Q."/>
            <person name="Deng Z."/>
            <person name="Duan Y."/>
            <person name="Luo F."/>
            <person name="Gmitter F. Jr."/>
        </authorList>
    </citation>
    <scope>NUCLEOTIDE SEQUENCE [LARGE SCALE GENOMIC DNA]</scope>
    <source>
        <strain evidence="2">cv. Valencia</strain>
    </source>
</reference>
<evidence type="ECO:0000313" key="2">
    <source>
        <dbReference type="Proteomes" id="UP000829398"/>
    </source>
</evidence>
<protein>
    <submittedName>
        <fullName evidence="1">GRF transcription factor</fullName>
    </submittedName>
</protein>
<comment type="caution">
    <text evidence="1">The sequence shown here is derived from an EMBL/GenBank/DDBJ whole genome shotgun (WGS) entry which is preliminary data.</text>
</comment>
<gene>
    <name evidence="1" type="ORF">KPL71_007062</name>
</gene>
<dbReference type="Proteomes" id="UP000829398">
    <property type="component" value="Chromosome 3"/>
</dbReference>
<dbReference type="EMBL" id="CM039172">
    <property type="protein sequence ID" value="KAH9777545.1"/>
    <property type="molecule type" value="Genomic_DNA"/>
</dbReference>
<proteinExistence type="predicted"/>
<accession>A0ACB8LWI7</accession>
<name>A0ACB8LWI7_CITSI</name>
<sequence>MKKKEILKLAEYCKRGRAIGNNELSWLPFDGKHGLLEGSERLLFDEQNRDLTSGMLLFVLCASSQTPLVISFNRWNPRSFVTTWFLTTRLSSATPADMSEDLQLHTGPDGQIGAVLAVWKVVKETDHLQLRLSLSLELAAAKARLPVPSQLVIPIWKSVASSVSGLSGDLHQLYPSFYGSGSLHLELKNGLDAEPGRCRRTDGKKWRCSKEAIPDHKYCERHVHRGRLRSRKLVEASRRSPSTSSAITNANTNLSISLPAVNNSSTAIATASNPSPNFGFSPRSVLYDGGVLPNDYN</sequence>
<keyword evidence="2" id="KW-1185">Reference proteome</keyword>
<evidence type="ECO:0000313" key="1">
    <source>
        <dbReference type="EMBL" id="KAH9777545.1"/>
    </source>
</evidence>
<organism evidence="1 2">
    <name type="scientific">Citrus sinensis</name>
    <name type="common">Sweet orange</name>
    <name type="synonym">Citrus aurantium var. sinensis</name>
    <dbReference type="NCBI Taxonomy" id="2711"/>
    <lineage>
        <taxon>Eukaryota</taxon>
        <taxon>Viridiplantae</taxon>
        <taxon>Streptophyta</taxon>
        <taxon>Embryophyta</taxon>
        <taxon>Tracheophyta</taxon>
        <taxon>Spermatophyta</taxon>
        <taxon>Magnoliopsida</taxon>
        <taxon>eudicotyledons</taxon>
        <taxon>Gunneridae</taxon>
        <taxon>Pentapetalae</taxon>
        <taxon>rosids</taxon>
        <taxon>malvids</taxon>
        <taxon>Sapindales</taxon>
        <taxon>Rutaceae</taxon>
        <taxon>Aurantioideae</taxon>
        <taxon>Citrus</taxon>
    </lineage>
</organism>